<evidence type="ECO:0000256" key="1">
    <source>
        <dbReference type="SAM" id="Coils"/>
    </source>
</evidence>
<accession>A0ABU6TXW4</accession>
<feature type="region of interest" description="Disordered" evidence="2">
    <location>
        <begin position="118"/>
        <end position="143"/>
    </location>
</feature>
<reference evidence="3 4" key="1">
    <citation type="journal article" date="2023" name="Plants (Basel)">
        <title>Bridging the Gap: Combining Genomics and Transcriptomics Approaches to Understand Stylosanthes scabra, an Orphan Legume from the Brazilian Caatinga.</title>
        <authorList>
            <person name="Ferreira-Neto J.R.C."/>
            <person name="da Silva M.D."/>
            <person name="Binneck E."/>
            <person name="de Melo N.F."/>
            <person name="da Silva R.H."/>
            <person name="de Melo A.L.T.M."/>
            <person name="Pandolfi V."/>
            <person name="Bustamante F.O."/>
            <person name="Brasileiro-Vidal A.C."/>
            <person name="Benko-Iseppon A.M."/>
        </authorList>
    </citation>
    <scope>NUCLEOTIDE SEQUENCE [LARGE SCALE GENOMIC DNA]</scope>
    <source>
        <tissue evidence="3">Leaves</tissue>
    </source>
</reference>
<name>A0ABU6TXW4_9FABA</name>
<gene>
    <name evidence="3" type="ORF">PIB30_095783</name>
</gene>
<evidence type="ECO:0000313" key="4">
    <source>
        <dbReference type="Proteomes" id="UP001341840"/>
    </source>
</evidence>
<comment type="caution">
    <text evidence="3">The sequence shown here is derived from an EMBL/GenBank/DDBJ whole genome shotgun (WGS) entry which is preliminary data.</text>
</comment>
<protein>
    <submittedName>
        <fullName evidence="3">Uncharacterized protein</fullName>
    </submittedName>
</protein>
<evidence type="ECO:0000313" key="3">
    <source>
        <dbReference type="EMBL" id="MED6152828.1"/>
    </source>
</evidence>
<sequence>MQFHHHIRKEQDMLAREIQEVKRYQVNQTLMGNQKGSMEKLEQSMVSQQQEMTEMNKQLKDWTRNASTRDAYCCWAHQQANPNLTELSIHQLPELMRLNAEKGIYLFYGGLKSHLVAGSSSQAALPQAPPSNTADEPMADPKD</sequence>
<feature type="compositionally biased region" description="Polar residues" evidence="2">
    <location>
        <begin position="118"/>
        <end position="134"/>
    </location>
</feature>
<dbReference type="EMBL" id="JASCZI010092835">
    <property type="protein sequence ID" value="MED6152828.1"/>
    <property type="molecule type" value="Genomic_DNA"/>
</dbReference>
<keyword evidence="1" id="KW-0175">Coiled coil</keyword>
<evidence type="ECO:0000256" key="2">
    <source>
        <dbReference type="SAM" id="MobiDB-lite"/>
    </source>
</evidence>
<keyword evidence="4" id="KW-1185">Reference proteome</keyword>
<proteinExistence type="predicted"/>
<organism evidence="3 4">
    <name type="scientific">Stylosanthes scabra</name>
    <dbReference type="NCBI Taxonomy" id="79078"/>
    <lineage>
        <taxon>Eukaryota</taxon>
        <taxon>Viridiplantae</taxon>
        <taxon>Streptophyta</taxon>
        <taxon>Embryophyta</taxon>
        <taxon>Tracheophyta</taxon>
        <taxon>Spermatophyta</taxon>
        <taxon>Magnoliopsida</taxon>
        <taxon>eudicotyledons</taxon>
        <taxon>Gunneridae</taxon>
        <taxon>Pentapetalae</taxon>
        <taxon>rosids</taxon>
        <taxon>fabids</taxon>
        <taxon>Fabales</taxon>
        <taxon>Fabaceae</taxon>
        <taxon>Papilionoideae</taxon>
        <taxon>50 kb inversion clade</taxon>
        <taxon>dalbergioids sensu lato</taxon>
        <taxon>Dalbergieae</taxon>
        <taxon>Pterocarpus clade</taxon>
        <taxon>Stylosanthes</taxon>
    </lineage>
</organism>
<dbReference type="Proteomes" id="UP001341840">
    <property type="component" value="Unassembled WGS sequence"/>
</dbReference>
<feature type="coiled-coil region" evidence="1">
    <location>
        <begin position="7"/>
        <end position="65"/>
    </location>
</feature>